<dbReference type="PANTHER" id="PTHR30570">
    <property type="entry name" value="PERIPLASMIC PHOSPHATE BINDING COMPONENT OF PHOSPHATE ABC TRANSPORTER"/>
    <property type="match status" value="1"/>
</dbReference>
<keyword evidence="11 12" id="KW-0449">Lipoprotein</keyword>
<evidence type="ECO:0000256" key="6">
    <source>
        <dbReference type="ARBA" id="ARBA00022475"/>
    </source>
</evidence>
<comment type="subcellular location">
    <subcellularLocation>
        <location evidence="2 12">Cell membrane</location>
        <topology evidence="2 12">Lipid-anchor</topology>
    </subcellularLocation>
</comment>
<sequence>MKKKWFTLFVLPIATLLLAGCSFKQTGQSITAVGSSALQPLVEAAGDEFTKENPGEFINVQGGGSGTGLSQIQTGSVEIGNSDLYASQKSGIDASKLVDHKVAVVGVTPVINRKIPVKNLTTTQLAKIFSGDITNWQQLGGPDQEIVVINRAQGSGTRDTFERWVMKGRSAVQAQEQDSTGMVRQIVATTPGAISYMAFPYVDKTVKTVNVDGITPTAKHVTTNQWQIWSYEHMYTNGQPSGLTARFMAYILSDSIQDKVVAKMGYIPVKDMQVSRSLQGKVVEINHEK</sequence>
<evidence type="ECO:0000256" key="1">
    <source>
        <dbReference type="ARBA" id="ARBA00002841"/>
    </source>
</evidence>
<dbReference type="InterPro" id="IPR024370">
    <property type="entry name" value="PBP_domain"/>
</dbReference>
<evidence type="ECO:0000313" key="14">
    <source>
        <dbReference type="EMBL" id="MFD1412182.1"/>
    </source>
</evidence>
<accession>A0ABW4BPK9</accession>
<feature type="domain" description="PBP" evidence="13">
    <location>
        <begin position="27"/>
        <end position="254"/>
    </location>
</feature>
<keyword evidence="8 12" id="KW-0732">Signal</keyword>
<evidence type="ECO:0000259" key="13">
    <source>
        <dbReference type="Pfam" id="PF12849"/>
    </source>
</evidence>
<evidence type="ECO:0000256" key="11">
    <source>
        <dbReference type="ARBA" id="ARBA00023288"/>
    </source>
</evidence>
<evidence type="ECO:0000313" key="15">
    <source>
        <dbReference type="Proteomes" id="UP001597191"/>
    </source>
</evidence>
<dbReference type="PROSITE" id="PS51257">
    <property type="entry name" value="PROKAR_LIPOPROTEIN"/>
    <property type="match status" value="1"/>
</dbReference>
<organism evidence="14 15">
    <name type="scientific">Lapidilactobacillus gannanensis</name>
    <dbReference type="NCBI Taxonomy" id="2486002"/>
    <lineage>
        <taxon>Bacteria</taxon>
        <taxon>Bacillati</taxon>
        <taxon>Bacillota</taxon>
        <taxon>Bacilli</taxon>
        <taxon>Lactobacillales</taxon>
        <taxon>Lactobacillaceae</taxon>
        <taxon>Lapidilactobacillus</taxon>
    </lineage>
</organism>
<evidence type="ECO:0000256" key="3">
    <source>
        <dbReference type="ARBA" id="ARBA00008725"/>
    </source>
</evidence>
<comment type="function">
    <text evidence="12">Involved in the system for phosphate transport across the cytoplasmic membrane.</text>
</comment>
<evidence type="ECO:0000256" key="7">
    <source>
        <dbReference type="ARBA" id="ARBA00022592"/>
    </source>
</evidence>
<comment type="subunit">
    <text evidence="4 12">The complex is composed of two ATP-binding proteins (PstB), two transmembrane proteins (PstC and PstA) and a solute-binding protein (PstS).</text>
</comment>
<evidence type="ECO:0000256" key="4">
    <source>
        <dbReference type="ARBA" id="ARBA00011529"/>
    </source>
</evidence>
<evidence type="ECO:0000256" key="9">
    <source>
        <dbReference type="ARBA" id="ARBA00023136"/>
    </source>
</evidence>
<evidence type="ECO:0000256" key="10">
    <source>
        <dbReference type="ARBA" id="ARBA00023139"/>
    </source>
</evidence>
<feature type="signal peptide" evidence="12">
    <location>
        <begin position="1"/>
        <end position="19"/>
    </location>
</feature>
<dbReference type="EMBL" id="JBHTOH010000094">
    <property type="protein sequence ID" value="MFD1412182.1"/>
    <property type="molecule type" value="Genomic_DNA"/>
</dbReference>
<feature type="chain" id="PRO_5044969434" description="Phosphate-binding protein" evidence="12">
    <location>
        <begin position="20"/>
        <end position="289"/>
    </location>
</feature>
<dbReference type="Gene3D" id="3.40.190.10">
    <property type="entry name" value="Periplasmic binding protein-like II"/>
    <property type="match status" value="2"/>
</dbReference>
<keyword evidence="6 12" id="KW-1003">Cell membrane</keyword>
<dbReference type="PANTHER" id="PTHR30570:SF4">
    <property type="entry name" value="PHOSPHATE-BINDING PROTEIN PSTS 1"/>
    <property type="match status" value="1"/>
</dbReference>
<name>A0ABW4BPK9_9LACO</name>
<evidence type="ECO:0000256" key="2">
    <source>
        <dbReference type="ARBA" id="ARBA00004193"/>
    </source>
</evidence>
<gene>
    <name evidence="14" type="ORF">ACFQ4R_11380</name>
</gene>
<dbReference type="Proteomes" id="UP001597191">
    <property type="component" value="Unassembled WGS sequence"/>
</dbReference>
<reference evidence="15" key="1">
    <citation type="journal article" date="2019" name="Int. J. Syst. Evol. Microbiol.">
        <title>The Global Catalogue of Microorganisms (GCM) 10K type strain sequencing project: providing services to taxonomists for standard genome sequencing and annotation.</title>
        <authorList>
            <consortium name="The Broad Institute Genomics Platform"/>
            <consortium name="The Broad Institute Genome Sequencing Center for Infectious Disease"/>
            <person name="Wu L."/>
            <person name="Ma J."/>
        </authorList>
    </citation>
    <scope>NUCLEOTIDE SEQUENCE [LARGE SCALE GENOMIC DNA]</scope>
    <source>
        <strain evidence="15">CCM 8937</strain>
    </source>
</reference>
<dbReference type="Pfam" id="PF12849">
    <property type="entry name" value="PBP_like_2"/>
    <property type="match status" value="1"/>
</dbReference>
<dbReference type="InterPro" id="IPR011862">
    <property type="entry name" value="Phos-bd"/>
</dbReference>
<keyword evidence="10 12" id="KW-0564">Palmitate</keyword>
<dbReference type="NCBIfam" id="TIGR02136">
    <property type="entry name" value="ptsS_2"/>
    <property type="match status" value="1"/>
</dbReference>
<keyword evidence="9" id="KW-0472">Membrane</keyword>
<dbReference type="CDD" id="cd13653">
    <property type="entry name" value="PBP2_phosphate_like_1"/>
    <property type="match status" value="1"/>
</dbReference>
<comment type="similarity">
    <text evidence="3 12">Belongs to the PstS family.</text>
</comment>
<dbReference type="SUPFAM" id="SSF53850">
    <property type="entry name" value="Periplasmic binding protein-like II"/>
    <property type="match status" value="1"/>
</dbReference>
<keyword evidence="15" id="KW-1185">Reference proteome</keyword>
<comment type="caution">
    <text evidence="14">The sequence shown here is derived from an EMBL/GenBank/DDBJ whole genome shotgun (WGS) entry which is preliminary data.</text>
</comment>
<dbReference type="RefSeq" id="WP_125648115.1">
    <property type="nucleotide sequence ID" value="NZ_JBHTOH010000094.1"/>
</dbReference>
<evidence type="ECO:0000256" key="8">
    <source>
        <dbReference type="ARBA" id="ARBA00022729"/>
    </source>
</evidence>
<keyword evidence="7 12" id="KW-0592">Phosphate transport</keyword>
<keyword evidence="5 12" id="KW-0813">Transport</keyword>
<proteinExistence type="inferred from homology"/>
<dbReference type="InterPro" id="IPR050811">
    <property type="entry name" value="Phosphate_ABC_transporter"/>
</dbReference>
<comment type="function">
    <text evidence="1">Part of the ABC transporter complex PstSACB involved in phosphate import.</text>
</comment>
<evidence type="ECO:0000256" key="5">
    <source>
        <dbReference type="ARBA" id="ARBA00022448"/>
    </source>
</evidence>
<evidence type="ECO:0000256" key="12">
    <source>
        <dbReference type="RuleBase" id="RU367119"/>
    </source>
</evidence>
<protein>
    <recommendedName>
        <fullName evidence="12">Phosphate-binding protein</fullName>
    </recommendedName>
</protein>